<dbReference type="AlphaFoldDB" id="A0A8X6TP54"/>
<sequence>MCSSSARFDFTKGPSLFRMIQPPHLLDRVPVSKAPSTMSHHQTVPSASIVRWPQPGLSFGRTVKTSPPLTKVMILKFCQQLLFHNLCNPSSLPSPAPSPQSGHSS</sequence>
<evidence type="ECO:0000313" key="2">
    <source>
        <dbReference type="Proteomes" id="UP000887013"/>
    </source>
</evidence>
<gene>
    <name evidence="1" type="ORF">NPIL_136761</name>
</gene>
<proteinExistence type="predicted"/>
<comment type="caution">
    <text evidence="1">The sequence shown here is derived from an EMBL/GenBank/DDBJ whole genome shotgun (WGS) entry which is preliminary data.</text>
</comment>
<evidence type="ECO:0000313" key="1">
    <source>
        <dbReference type="EMBL" id="GFT40760.1"/>
    </source>
</evidence>
<dbReference type="EMBL" id="BMAW01014837">
    <property type="protein sequence ID" value="GFT40760.1"/>
    <property type="molecule type" value="Genomic_DNA"/>
</dbReference>
<keyword evidence="2" id="KW-1185">Reference proteome</keyword>
<name>A0A8X6TP54_NEPPI</name>
<organism evidence="1 2">
    <name type="scientific">Nephila pilipes</name>
    <name type="common">Giant wood spider</name>
    <name type="synonym">Nephila maculata</name>
    <dbReference type="NCBI Taxonomy" id="299642"/>
    <lineage>
        <taxon>Eukaryota</taxon>
        <taxon>Metazoa</taxon>
        <taxon>Ecdysozoa</taxon>
        <taxon>Arthropoda</taxon>
        <taxon>Chelicerata</taxon>
        <taxon>Arachnida</taxon>
        <taxon>Araneae</taxon>
        <taxon>Araneomorphae</taxon>
        <taxon>Entelegynae</taxon>
        <taxon>Araneoidea</taxon>
        <taxon>Nephilidae</taxon>
        <taxon>Nephila</taxon>
    </lineage>
</organism>
<dbReference type="Proteomes" id="UP000887013">
    <property type="component" value="Unassembled WGS sequence"/>
</dbReference>
<reference evidence="1" key="1">
    <citation type="submission" date="2020-08" db="EMBL/GenBank/DDBJ databases">
        <title>Multicomponent nature underlies the extraordinary mechanical properties of spider dragline silk.</title>
        <authorList>
            <person name="Kono N."/>
            <person name="Nakamura H."/>
            <person name="Mori M."/>
            <person name="Yoshida Y."/>
            <person name="Ohtoshi R."/>
            <person name="Malay A.D."/>
            <person name="Moran D.A.P."/>
            <person name="Tomita M."/>
            <person name="Numata K."/>
            <person name="Arakawa K."/>
        </authorList>
    </citation>
    <scope>NUCLEOTIDE SEQUENCE</scope>
</reference>
<accession>A0A8X6TP54</accession>
<protein>
    <submittedName>
        <fullName evidence="1">Uncharacterized protein</fullName>
    </submittedName>
</protein>